<gene>
    <name evidence="8" type="ORF">ENV14_04200</name>
</gene>
<feature type="transmembrane region" description="Helical" evidence="6">
    <location>
        <begin position="218"/>
        <end position="239"/>
    </location>
</feature>
<feature type="transmembrane region" description="Helical" evidence="6">
    <location>
        <begin position="389"/>
        <end position="411"/>
    </location>
</feature>
<feature type="transmembrane region" description="Helical" evidence="6">
    <location>
        <begin position="184"/>
        <end position="206"/>
    </location>
</feature>
<proteinExistence type="predicted"/>
<keyword evidence="4 6" id="KW-1133">Transmembrane helix</keyword>
<feature type="transmembrane region" description="Helical" evidence="6">
    <location>
        <begin position="109"/>
        <end position="129"/>
    </location>
</feature>
<comment type="subcellular location">
    <subcellularLocation>
        <location evidence="1">Cell membrane</location>
        <topology evidence="1">Multi-pass membrane protein</topology>
    </subcellularLocation>
</comment>
<dbReference type="InterPro" id="IPR050586">
    <property type="entry name" value="CPA3_Na-H_Antiporter_D"/>
</dbReference>
<dbReference type="PANTHER" id="PTHR42703">
    <property type="entry name" value="NADH DEHYDROGENASE"/>
    <property type="match status" value="1"/>
</dbReference>
<sequence length="500" mass="54158">MEDLYRYLIYVSSAFLVLFGGTTKLFDRKLGAALRVLGFMLVLAYSSITIENLFAKVLAISSSAIAALVTIYATNYAKLKYGFPYLQLLVDAFSLSITFTFASRYLIEFVAYWIIAELIGFVLIAFEWFTQGTRGALEAGVRYLLVSMVPADITLFTLVALTGIEKAFTVDIVGLAPAIQGSSILTVLCMIGFLAKAAVAPLHFWLPDAHSLAPAPASAMLSGLMVKMGVYGLYLLSFYPVDVNVYAYMIMVCGSITAIYGGLQALAQVDIKRILAYSTISHTSTMAILLGFSTTFNSAEALQATLFYIVAHAFFKASLFMDSGVVEIIAHTRDIGSLGYISRLYSLESTTALLAILSLIGAPPLPGFIAKFTTILSITNMLSAAPPVAALLVVIAIEIALSAGYGAKYLLTHFGSSAVKIAFRERLERLKQLTLPILIAVVLSIAVAAYVLLIQLVAYAQIMLFIMVISAVFLAIVLYAIYRSQKAFRIDESWLGGARP</sequence>
<feature type="transmembrane region" description="Helical" evidence="6">
    <location>
        <begin position="6"/>
        <end position="23"/>
    </location>
</feature>
<keyword evidence="2" id="KW-1003">Cell membrane</keyword>
<feature type="transmembrane region" description="Helical" evidence="6">
    <location>
        <begin position="245"/>
        <end position="267"/>
    </location>
</feature>
<evidence type="ECO:0000259" key="7">
    <source>
        <dbReference type="Pfam" id="PF00361"/>
    </source>
</evidence>
<evidence type="ECO:0000256" key="2">
    <source>
        <dbReference type="ARBA" id="ARBA00022475"/>
    </source>
</evidence>
<evidence type="ECO:0000256" key="4">
    <source>
        <dbReference type="ARBA" id="ARBA00022989"/>
    </source>
</evidence>
<keyword evidence="5 6" id="KW-0472">Membrane</keyword>
<accession>A0A7C4FC88</accession>
<feature type="transmembrane region" description="Helical" evidence="6">
    <location>
        <begin position="54"/>
        <end position="73"/>
    </location>
</feature>
<evidence type="ECO:0000256" key="5">
    <source>
        <dbReference type="ARBA" id="ARBA00023136"/>
    </source>
</evidence>
<feature type="transmembrane region" description="Helical" evidence="6">
    <location>
        <begin position="274"/>
        <end position="294"/>
    </location>
</feature>
<comment type="caution">
    <text evidence="8">The sequence shown here is derived from an EMBL/GenBank/DDBJ whole genome shotgun (WGS) entry which is preliminary data.</text>
</comment>
<feature type="transmembrane region" description="Helical" evidence="6">
    <location>
        <begin position="30"/>
        <end position="48"/>
    </location>
</feature>
<organism evidence="8">
    <name type="scientific">Ignisphaera aggregans</name>
    <dbReference type="NCBI Taxonomy" id="334771"/>
    <lineage>
        <taxon>Archaea</taxon>
        <taxon>Thermoproteota</taxon>
        <taxon>Thermoprotei</taxon>
        <taxon>Desulfurococcales</taxon>
        <taxon>Desulfurococcaceae</taxon>
        <taxon>Ignisphaera</taxon>
    </lineage>
</organism>
<dbReference type="Pfam" id="PF00361">
    <property type="entry name" value="Proton_antipo_M"/>
    <property type="match status" value="1"/>
</dbReference>
<feature type="domain" description="NADH:quinone oxidoreductase/Mrp antiporter transmembrane" evidence="7">
    <location>
        <begin position="112"/>
        <end position="383"/>
    </location>
</feature>
<name>A0A7C4FC88_9CREN</name>
<feature type="transmembrane region" description="Helical" evidence="6">
    <location>
        <begin position="459"/>
        <end position="482"/>
    </location>
</feature>
<feature type="transmembrane region" description="Helical" evidence="6">
    <location>
        <begin position="141"/>
        <end position="164"/>
    </location>
</feature>
<feature type="transmembrane region" description="Helical" evidence="6">
    <location>
        <begin position="432"/>
        <end position="453"/>
    </location>
</feature>
<evidence type="ECO:0000256" key="1">
    <source>
        <dbReference type="ARBA" id="ARBA00004651"/>
    </source>
</evidence>
<dbReference type="EMBL" id="DTFF01000039">
    <property type="protein sequence ID" value="HGI87578.1"/>
    <property type="molecule type" value="Genomic_DNA"/>
</dbReference>
<dbReference type="InterPro" id="IPR001750">
    <property type="entry name" value="ND/Mrp_TM"/>
</dbReference>
<reference evidence="8" key="1">
    <citation type="journal article" date="2020" name="mSystems">
        <title>Genome- and Community-Level Interaction Insights into Carbon Utilization and Element Cycling Functions of Hydrothermarchaeota in Hydrothermal Sediment.</title>
        <authorList>
            <person name="Zhou Z."/>
            <person name="Liu Y."/>
            <person name="Xu W."/>
            <person name="Pan J."/>
            <person name="Luo Z.H."/>
            <person name="Li M."/>
        </authorList>
    </citation>
    <scope>NUCLEOTIDE SEQUENCE [LARGE SCALE GENOMIC DNA]</scope>
    <source>
        <strain evidence="8">SpSt-732</strain>
    </source>
</reference>
<evidence type="ECO:0000256" key="6">
    <source>
        <dbReference type="SAM" id="Phobius"/>
    </source>
</evidence>
<feature type="transmembrane region" description="Helical" evidence="6">
    <location>
        <begin position="306"/>
        <end position="330"/>
    </location>
</feature>
<keyword evidence="3 6" id="KW-0812">Transmembrane</keyword>
<protein>
    <recommendedName>
        <fullName evidence="7">NADH:quinone oxidoreductase/Mrp antiporter transmembrane domain-containing protein</fullName>
    </recommendedName>
</protein>
<evidence type="ECO:0000313" key="8">
    <source>
        <dbReference type="EMBL" id="HGI87578.1"/>
    </source>
</evidence>
<dbReference type="PANTHER" id="PTHR42703:SF1">
    <property type="entry name" value="NA(+)_H(+) ANTIPORTER SUBUNIT D1"/>
    <property type="match status" value="1"/>
</dbReference>
<dbReference type="GO" id="GO:0005886">
    <property type="term" value="C:plasma membrane"/>
    <property type="evidence" value="ECO:0007669"/>
    <property type="project" value="UniProtKB-SubCell"/>
</dbReference>
<dbReference type="AlphaFoldDB" id="A0A7C4FC88"/>
<evidence type="ECO:0000256" key="3">
    <source>
        <dbReference type="ARBA" id="ARBA00022692"/>
    </source>
</evidence>
<feature type="transmembrane region" description="Helical" evidence="6">
    <location>
        <begin position="351"/>
        <end position="369"/>
    </location>
</feature>